<evidence type="ECO:0000313" key="4">
    <source>
        <dbReference type="EMBL" id="ROH86237.1"/>
    </source>
</evidence>
<dbReference type="InterPro" id="IPR014001">
    <property type="entry name" value="Helicase_ATP-bd"/>
</dbReference>
<dbReference type="GO" id="GO:0009307">
    <property type="term" value="P:DNA restriction-modification system"/>
    <property type="evidence" value="ECO:0007669"/>
    <property type="project" value="InterPro"/>
</dbReference>
<proteinExistence type="predicted"/>
<dbReference type="GO" id="GO:0004386">
    <property type="term" value="F:helicase activity"/>
    <property type="evidence" value="ECO:0007669"/>
    <property type="project" value="UniProtKB-KW"/>
</dbReference>
<evidence type="ECO:0000259" key="3">
    <source>
        <dbReference type="PROSITE" id="PS51194"/>
    </source>
</evidence>
<dbReference type="SUPFAM" id="SSF52980">
    <property type="entry name" value="Restriction endonuclease-like"/>
    <property type="match status" value="1"/>
</dbReference>
<dbReference type="InterPro" id="IPR049730">
    <property type="entry name" value="SNF2/RAD54-like_C"/>
</dbReference>
<reference evidence="4 5" key="1">
    <citation type="submission" date="2018-10" db="EMBL/GenBank/DDBJ databases">
        <authorList>
            <person name="Chen W.-M."/>
        </authorList>
    </citation>
    <scope>NUCLEOTIDE SEQUENCE [LARGE SCALE GENOMIC DNA]</scope>
    <source>
        <strain evidence="4 5">H-5</strain>
    </source>
</reference>
<name>A0A3N0V0B1_9PROT</name>
<dbReference type="AlphaFoldDB" id="A0A3N0V0B1"/>
<dbReference type="PROSITE" id="PS51194">
    <property type="entry name" value="HELICASE_CTER"/>
    <property type="match status" value="1"/>
</dbReference>
<organism evidence="4 5">
    <name type="scientific">Pseudomethylobacillus aquaticus</name>
    <dbReference type="NCBI Taxonomy" id="2676064"/>
    <lineage>
        <taxon>Bacteria</taxon>
        <taxon>Pseudomonadati</taxon>
        <taxon>Pseudomonadota</taxon>
        <taxon>Betaproteobacteria</taxon>
        <taxon>Nitrosomonadales</taxon>
        <taxon>Methylophilaceae</taxon>
        <taxon>Pseudomethylobacillus</taxon>
    </lineage>
</organism>
<evidence type="ECO:0000259" key="2">
    <source>
        <dbReference type="PROSITE" id="PS51192"/>
    </source>
</evidence>
<dbReference type="Pfam" id="PF04471">
    <property type="entry name" value="Mrr_cat"/>
    <property type="match status" value="1"/>
</dbReference>
<dbReference type="InterPro" id="IPR011335">
    <property type="entry name" value="Restrct_endonuc-II-like"/>
</dbReference>
<dbReference type="InterPro" id="IPR007560">
    <property type="entry name" value="Restrct_endonuc_IV_Mrr"/>
</dbReference>
<sequence>MLDLVKMNDLSEVLQSLDEVRIPFDILMSSLEGQDQFIQTLLDLPPYFPGGIHIESKGLLHQQTFSIEYHWVQSNGRSITRPKRESGFLWVGDEKYLLTTHAWKIAESLDNIQKIFDSAENTHARLLVLEQMQSLKSLLPAEEQSMFNTSNEIANLKLYFANAFRLEAIPDANSYQIRPVLLRHTEHASDTPVFESILPPSEQHRYAEYFSNSTQLLPYYSLGVGKYLMLSESLNKTLKVVHRIQHASKEEKENFLKNPRAAFAEALEGEIDEIHLESIFSDRVVGIGEWSAKVIPWVQIPPNDWIPSHELPDLPKGIDIGGTRIELKTEEIESLLISVEKGEKAGLKTIEFNGTQIPVTDNTKSSLRALLPARPTLNTGSKEEPIQKTVGSNSVMLVKENLESVEFSVLRVPRNAVPSETGIPHNVRSQPKPHQIEALNWLYSHYRAGSRGVLLADDMGLGKTFQSLMFFAWLRTGIENKELSEKPLLIVAPTGLLKNWEAEIEKHLVQGLGALQRVYGHQLQGMRAGNGLNLQKLKNAGLVLTTYDTLTRYQTSFSAVSFTAVIFDEMQKLKNPGIQNYTAACSLNCDFWIGMTGTPVENRLADLWAITDVLQPGLLGSIKEFSNKYEKVMVDGGELAMQRLQELQDGLIKPVNNAPAYMLRRMKQDELPGLPIKHVHEHQLTMPVEQAAVYSDVINQLRNAENRKGAMLEALHKLRAYSLHPDYKKLKHYSSDDVFINSSARLKLCFDILDKVAANKEKALIFVEYNEWHSPDFLRNMIRARYQLKELPMVINGQVDSGARQARVDKFQLETGVFDVMLLSPRAGGVGLTLTAANHVIHLTRWWNPAVEDQATDRIYRIGQKSDVHVHYLLAIHPELPDKCFDHNLNNLLTKRRDLSKKVLIAPPNEGEMLDGLFEPIFGVGINSQSSLEESYLFSGQEYEQFVYNKLRNNSELFGYIVRKTPKSWDGGADLVIESFDAHIVAIIQCKHVSDASKTNEFSKDLERAFENYQCDRYHSVKKIGITNATRLTTADKNWNDYSKDNICLHGQDGLKPEMIFKMID</sequence>
<dbReference type="GO" id="GO:0003677">
    <property type="term" value="F:DNA binding"/>
    <property type="evidence" value="ECO:0007669"/>
    <property type="project" value="InterPro"/>
</dbReference>
<dbReference type="GO" id="GO:0016787">
    <property type="term" value="F:hydrolase activity"/>
    <property type="evidence" value="ECO:0007669"/>
    <property type="project" value="UniProtKB-KW"/>
</dbReference>
<feature type="domain" description="Helicase ATP-binding" evidence="2">
    <location>
        <begin position="444"/>
        <end position="617"/>
    </location>
</feature>
<keyword evidence="1" id="KW-0378">Hydrolase</keyword>
<dbReference type="Proteomes" id="UP000275137">
    <property type="component" value="Unassembled WGS sequence"/>
</dbReference>
<dbReference type="PROSITE" id="PS51192">
    <property type="entry name" value="HELICASE_ATP_BIND_1"/>
    <property type="match status" value="1"/>
</dbReference>
<dbReference type="PANTHER" id="PTHR45629:SF7">
    <property type="entry name" value="DNA EXCISION REPAIR PROTEIN ERCC-6-RELATED"/>
    <property type="match status" value="1"/>
</dbReference>
<dbReference type="SUPFAM" id="SSF52540">
    <property type="entry name" value="P-loop containing nucleoside triphosphate hydrolases"/>
    <property type="match status" value="2"/>
</dbReference>
<dbReference type="Gene3D" id="3.40.50.10810">
    <property type="entry name" value="Tandem AAA-ATPase domain"/>
    <property type="match status" value="1"/>
</dbReference>
<feature type="domain" description="Helicase C-terminal" evidence="3">
    <location>
        <begin position="751"/>
        <end position="900"/>
    </location>
</feature>
<gene>
    <name evidence="4" type="ORF">ED236_07290</name>
</gene>
<dbReference type="InterPro" id="IPR000330">
    <property type="entry name" value="SNF2_N"/>
</dbReference>
<dbReference type="InterPro" id="IPR001650">
    <property type="entry name" value="Helicase_C-like"/>
</dbReference>
<keyword evidence="4" id="KW-0347">Helicase</keyword>
<dbReference type="GO" id="GO:0004519">
    <property type="term" value="F:endonuclease activity"/>
    <property type="evidence" value="ECO:0007669"/>
    <property type="project" value="InterPro"/>
</dbReference>
<dbReference type="Pfam" id="PF00176">
    <property type="entry name" value="SNF2-rel_dom"/>
    <property type="match status" value="1"/>
</dbReference>
<dbReference type="SMART" id="SM00487">
    <property type="entry name" value="DEXDc"/>
    <property type="match status" value="1"/>
</dbReference>
<keyword evidence="4" id="KW-0547">Nucleotide-binding</keyword>
<dbReference type="PANTHER" id="PTHR45629">
    <property type="entry name" value="SNF2/RAD54 FAMILY MEMBER"/>
    <property type="match status" value="1"/>
</dbReference>
<dbReference type="InterPro" id="IPR027417">
    <property type="entry name" value="P-loop_NTPase"/>
</dbReference>
<dbReference type="Gene3D" id="3.40.50.300">
    <property type="entry name" value="P-loop containing nucleotide triphosphate hydrolases"/>
    <property type="match status" value="1"/>
</dbReference>
<evidence type="ECO:0000313" key="5">
    <source>
        <dbReference type="Proteomes" id="UP000275137"/>
    </source>
</evidence>
<dbReference type="GO" id="GO:0005524">
    <property type="term" value="F:ATP binding"/>
    <property type="evidence" value="ECO:0007669"/>
    <property type="project" value="InterPro"/>
</dbReference>
<keyword evidence="4" id="KW-0067">ATP-binding</keyword>
<dbReference type="EMBL" id="RJVP01000003">
    <property type="protein sequence ID" value="ROH86237.1"/>
    <property type="molecule type" value="Genomic_DNA"/>
</dbReference>
<comment type="caution">
    <text evidence="4">The sequence shown here is derived from an EMBL/GenBank/DDBJ whole genome shotgun (WGS) entry which is preliminary data.</text>
</comment>
<dbReference type="CDD" id="cd18793">
    <property type="entry name" value="SF2_C_SNF"/>
    <property type="match status" value="1"/>
</dbReference>
<dbReference type="InterPro" id="IPR038718">
    <property type="entry name" value="SNF2-like_sf"/>
</dbReference>
<protein>
    <submittedName>
        <fullName evidence="4">ATP-dependent helicase</fullName>
    </submittedName>
</protein>
<accession>A0A3N0V0B1</accession>
<keyword evidence="5" id="KW-1185">Reference proteome</keyword>
<evidence type="ECO:0000256" key="1">
    <source>
        <dbReference type="ARBA" id="ARBA00022801"/>
    </source>
</evidence>
<dbReference type="InterPro" id="IPR050496">
    <property type="entry name" value="SNF2_RAD54_helicase_repair"/>
</dbReference>
<dbReference type="Pfam" id="PF00271">
    <property type="entry name" value="Helicase_C"/>
    <property type="match status" value="1"/>
</dbReference>
<dbReference type="SMART" id="SM00490">
    <property type="entry name" value="HELICc"/>
    <property type="match status" value="1"/>
</dbReference>